<feature type="compositionally biased region" description="Low complexity" evidence="4">
    <location>
        <begin position="1"/>
        <end position="26"/>
    </location>
</feature>
<keyword evidence="1 3" id="KW-0853">WD repeat</keyword>
<feature type="compositionally biased region" description="Basic and acidic residues" evidence="4">
    <location>
        <begin position="27"/>
        <end position="48"/>
    </location>
</feature>
<dbReference type="PANTHER" id="PTHR44675:SF1">
    <property type="entry name" value="P21-ACTIVATED PROTEIN KINASE-INTERACTING PROTEIN 1"/>
    <property type="match status" value="1"/>
</dbReference>
<sequence length="471" mass="52854">MNAAQKLKSKLSKATQKTTKAPSTSDSKVEKKSTKTTKKSKDSKKDESSSSVAIGKNIVDNNTSESPIHEVMLEICTGSYDSRFVGFCFRYFTSNDPNFETVLDLPKAELLKFSEQQKLEEQPIITTSFATKPHSGSINQLLSTRKYVITAGYDELALVYDLVTRRELRSIPLQQGNILDVGSLKDQYTVFATANGIISLHAGAKYSFTPVWEKVAHKGPVASVAIHPSGRLLFSVGQNDNKLRVWDMIKGSLAYTVNLGKHSAERIRFSPNGTHFFIHYRTEVIVYDTESLDVIYTLAHDQNVTSAIHINDDYIATGAQDGKITVWDLEEGQCLQALELHESRIKALDVKEVNVGEFCLVAASSDGGLSLWRLYLLNDEIPPALLFYEVFNVRLTSACLWVHYSTEHAAFMKNRRALLQAKLGIESTQEEEEEEIEDEEESYEMEDDDEIDEGEEEEDGDDSMQDDDDEI</sequence>
<dbReference type="Proteomes" id="UP000444721">
    <property type="component" value="Unassembled WGS sequence"/>
</dbReference>
<name>A0A6A5BAG0_NAEFO</name>
<gene>
    <name evidence="5" type="ORF">FDP41_005786</name>
</gene>
<feature type="repeat" description="WD" evidence="3">
    <location>
        <begin position="214"/>
        <end position="256"/>
    </location>
</feature>
<dbReference type="InterPro" id="IPR036322">
    <property type="entry name" value="WD40_repeat_dom_sf"/>
</dbReference>
<dbReference type="RefSeq" id="XP_044559746.1">
    <property type="nucleotide sequence ID" value="XM_044709348.1"/>
</dbReference>
<dbReference type="PANTHER" id="PTHR44675">
    <property type="entry name" value="PAK1 INTERACTING PROTEIN 1"/>
    <property type="match status" value="1"/>
</dbReference>
<evidence type="ECO:0000256" key="1">
    <source>
        <dbReference type="ARBA" id="ARBA00022574"/>
    </source>
</evidence>
<dbReference type="PROSITE" id="PS50082">
    <property type="entry name" value="WD_REPEATS_2"/>
    <property type="match status" value="2"/>
</dbReference>
<feature type="repeat" description="WD" evidence="3">
    <location>
        <begin position="297"/>
        <end position="337"/>
    </location>
</feature>
<dbReference type="OrthoDB" id="308449at2759"/>
<dbReference type="Gene3D" id="2.130.10.10">
    <property type="entry name" value="YVTN repeat-like/Quinoprotein amine dehydrogenase"/>
    <property type="match status" value="2"/>
</dbReference>
<feature type="region of interest" description="Disordered" evidence="4">
    <location>
        <begin position="1"/>
        <end position="58"/>
    </location>
</feature>
<dbReference type="GeneID" id="68113004"/>
<proteinExistence type="predicted"/>
<protein>
    <submittedName>
        <fullName evidence="5">Uncharacterized protein</fullName>
    </submittedName>
</protein>
<evidence type="ECO:0000256" key="3">
    <source>
        <dbReference type="PROSITE-ProRule" id="PRU00221"/>
    </source>
</evidence>
<dbReference type="AlphaFoldDB" id="A0A6A5BAG0"/>
<dbReference type="PROSITE" id="PS00678">
    <property type="entry name" value="WD_REPEATS_1"/>
    <property type="match status" value="1"/>
</dbReference>
<keyword evidence="6" id="KW-1185">Reference proteome</keyword>
<dbReference type="Pfam" id="PF00400">
    <property type="entry name" value="WD40"/>
    <property type="match status" value="2"/>
</dbReference>
<dbReference type="SUPFAM" id="SSF50978">
    <property type="entry name" value="WD40 repeat-like"/>
    <property type="match status" value="1"/>
</dbReference>
<feature type="region of interest" description="Disordered" evidence="4">
    <location>
        <begin position="424"/>
        <end position="471"/>
    </location>
</feature>
<evidence type="ECO:0000313" key="6">
    <source>
        <dbReference type="Proteomes" id="UP000444721"/>
    </source>
</evidence>
<feature type="compositionally biased region" description="Acidic residues" evidence="4">
    <location>
        <begin position="428"/>
        <end position="471"/>
    </location>
</feature>
<accession>A0A6A5BAG0</accession>
<keyword evidence="2" id="KW-0677">Repeat</keyword>
<dbReference type="InterPro" id="IPR051959">
    <property type="entry name" value="PAK1-Kinase_Regulator"/>
</dbReference>
<dbReference type="VEuPathDB" id="AmoebaDB:NfTy_045170"/>
<dbReference type="InterPro" id="IPR001680">
    <property type="entry name" value="WD40_rpt"/>
</dbReference>
<organism evidence="5 6">
    <name type="scientific">Naegleria fowleri</name>
    <name type="common">Brain eating amoeba</name>
    <dbReference type="NCBI Taxonomy" id="5763"/>
    <lineage>
        <taxon>Eukaryota</taxon>
        <taxon>Discoba</taxon>
        <taxon>Heterolobosea</taxon>
        <taxon>Tetramitia</taxon>
        <taxon>Eutetramitia</taxon>
        <taxon>Vahlkampfiidae</taxon>
        <taxon>Naegleria</taxon>
    </lineage>
</organism>
<dbReference type="InterPro" id="IPR015943">
    <property type="entry name" value="WD40/YVTN_repeat-like_dom_sf"/>
</dbReference>
<evidence type="ECO:0000256" key="2">
    <source>
        <dbReference type="ARBA" id="ARBA00022737"/>
    </source>
</evidence>
<dbReference type="InterPro" id="IPR019775">
    <property type="entry name" value="WD40_repeat_CS"/>
</dbReference>
<dbReference type="OMA" id="GYIKMWR"/>
<dbReference type="SMART" id="SM00320">
    <property type="entry name" value="WD40"/>
    <property type="match status" value="4"/>
</dbReference>
<reference evidence="5 6" key="1">
    <citation type="journal article" date="2019" name="Sci. Rep.">
        <title>Nanopore sequencing improves the draft genome of the human pathogenic amoeba Naegleria fowleri.</title>
        <authorList>
            <person name="Liechti N."/>
            <person name="Schurch N."/>
            <person name="Bruggmann R."/>
            <person name="Wittwer M."/>
        </authorList>
    </citation>
    <scope>NUCLEOTIDE SEQUENCE [LARGE SCALE GENOMIC DNA]</scope>
    <source>
        <strain evidence="5 6">ATCC 30894</strain>
    </source>
</reference>
<dbReference type="VEuPathDB" id="AmoebaDB:NF0115140"/>
<dbReference type="VEuPathDB" id="AmoebaDB:FDP41_005786"/>
<evidence type="ECO:0000256" key="4">
    <source>
        <dbReference type="SAM" id="MobiDB-lite"/>
    </source>
</evidence>
<dbReference type="EMBL" id="VFQX01000048">
    <property type="protein sequence ID" value="KAF0975033.1"/>
    <property type="molecule type" value="Genomic_DNA"/>
</dbReference>
<evidence type="ECO:0000313" key="5">
    <source>
        <dbReference type="EMBL" id="KAF0975033.1"/>
    </source>
</evidence>
<comment type="caution">
    <text evidence="5">The sequence shown here is derived from an EMBL/GenBank/DDBJ whole genome shotgun (WGS) entry which is preliminary data.</text>
</comment>